<dbReference type="PROSITE" id="PS51158">
    <property type="entry name" value="ALPHA_KINASE"/>
    <property type="match status" value="1"/>
</dbReference>
<keyword evidence="5" id="KW-0067">ATP-binding</keyword>
<dbReference type="InterPro" id="IPR004166">
    <property type="entry name" value="a-kinase_dom"/>
</dbReference>
<dbReference type="InterPro" id="IPR011009">
    <property type="entry name" value="Kinase-like_dom_sf"/>
</dbReference>
<reference evidence="8" key="1">
    <citation type="journal article" date="2023" name="G3 (Bethesda)">
        <title>Whole genome assembly and annotation of the endangered Caribbean coral Acropora cervicornis.</title>
        <authorList>
            <person name="Selwyn J.D."/>
            <person name="Vollmer S.V."/>
        </authorList>
    </citation>
    <scope>NUCLEOTIDE SEQUENCE</scope>
    <source>
        <strain evidence="8">K2</strain>
    </source>
</reference>
<dbReference type="SUPFAM" id="SSF56112">
    <property type="entry name" value="Protein kinase-like (PK-like)"/>
    <property type="match status" value="1"/>
</dbReference>
<dbReference type="GO" id="GO:0004674">
    <property type="term" value="F:protein serine/threonine kinase activity"/>
    <property type="evidence" value="ECO:0007669"/>
    <property type="project" value="UniProtKB-KW"/>
</dbReference>
<proteinExistence type="predicted"/>
<dbReference type="AlphaFoldDB" id="A0AAD9QJS5"/>
<dbReference type="InterPro" id="IPR051852">
    <property type="entry name" value="Alpha-type_PK"/>
</dbReference>
<dbReference type="Gene3D" id="3.20.200.10">
    <property type="entry name" value="MHCK/EF2 kinase"/>
    <property type="match status" value="1"/>
</dbReference>
<dbReference type="Proteomes" id="UP001249851">
    <property type="component" value="Unassembled WGS sequence"/>
</dbReference>
<evidence type="ECO:0000313" key="8">
    <source>
        <dbReference type="EMBL" id="KAK2562512.1"/>
    </source>
</evidence>
<evidence type="ECO:0000256" key="5">
    <source>
        <dbReference type="ARBA" id="ARBA00022840"/>
    </source>
</evidence>
<keyword evidence="2" id="KW-0808">Transferase</keyword>
<dbReference type="GO" id="GO:0005524">
    <property type="term" value="F:ATP binding"/>
    <property type="evidence" value="ECO:0007669"/>
    <property type="project" value="UniProtKB-KW"/>
</dbReference>
<evidence type="ECO:0000256" key="3">
    <source>
        <dbReference type="ARBA" id="ARBA00022741"/>
    </source>
</evidence>
<organism evidence="8 9">
    <name type="scientific">Acropora cervicornis</name>
    <name type="common">Staghorn coral</name>
    <dbReference type="NCBI Taxonomy" id="6130"/>
    <lineage>
        <taxon>Eukaryota</taxon>
        <taxon>Metazoa</taxon>
        <taxon>Cnidaria</taxon>
        <taxon>Anthozoa</taxon>
        <taxon>Hexacorallia</taxon>
        <taxon>Scleractinia</taxon>
        <taxon>Astrocoeniina</taxon>
        <taxon>Acroporidae</taxon>
        <taxon>Acropora</taxon>
    </lineage>
</organism>
<accession>A0AAD9QJS5</accession>
<evidence type="ECO:0000256" key="1">
    <source>
        <dbReference type="ARBA" id="ARBA00022527"/>
    </source>
</evidence>
<gene>
    <name evidence="8" type="ORF">P5673_014179</name>
</gene>
<protein>
    <submittedName>
        <fullName evidence="8">Transient receptor potential cation channel subfamily M member 7</fullName>
    </submittedName>
</protein>
<evidence type="ECO:0000313" key="9">
    <source>
        <dbReference type="Proteomes" id="UP001249851"/>
    </source>
</evidence>
<evidence type="ECO:0000256" key="4">
    <source>
        <dbReference type="ARBA" id="ARBA00022777"/>
    </source>
</evidence>
<keyword evidence="9" id="KW-1185">Reference proteome</keyword>
<dbReference type="Pfam" id="PF02816">
    <property type="entry name" value="Alpha_kinase"/>
    <property type="match status" value="1"/>
</dbReference>
<keyword evidence="3" id="KW-0547">Nucleotide-binding</keyword>
<dbReference type="PANTHER" id="PTHR45992">
    <property type="entry name" value="EUKARYOTIC ELONGATION FACTOR 2 KINASE-RELATED"/>
    <property type="match status" value="1"/>
</dbReference>
<feature type="domain" description="Alpha-type protein kinase" evidence="7">
    <location>
        <begin position="200"/>
        <end position="429"/>
    </location>
</feature>
<feature type="region of interest" description="Disordered" evidence="6">
    <location>
        <begin position="138"/>
        <end position="167"/>
    </location>
</feature>
<dbReference type="SMART" id="SM00811">
    <property type="entry name" value="Alpha_kinase"/>
    <property type="match status" value="1"/>
</dbReference>
<name>A0AAD9QJS5_ACRCE</name>
<keyword evidence="4" id="KW-0418">Kinase</keyword>
<evidence type="ECO:0000256" key="2">
    <source>
        <dbReference type="ARBA" id="ARBA00022679"/>
    </source>
</evidence>
<keyword evidence="1" id="KW-0723">Serine/threonine-protein kinase</keyword>
<feature type="region of interest" description="Disordered" evidence="6">
    <location>
        <begin position="16"/>
        <end position="36"/>
    </location>
</feature>
<dbReference type="EMBL" id="JARQWQ010000028">
    <property type="protein sequence ID" value="KAK2562512.1"/>
    <property type="molecule type" value="Genomic_DNA"/>
</dbReference>
<reference evidence="8" key="2">
    <citation type="journal article" date="2023" name="Science">
        <title>Genomic signatures of disease resistance in endangered staghorn corals.</title>
        <authorList>
            <person name="Vollmer S.V."/>
            <person name="Selwyn J.D."/>
            <person name="Despard B.A."/>
            <person name="Roesel C.L."/>
        </authorList>
    </citation>
    <scope>NUCLEOTIDE SEQUENCE</scope>
    <source>
        <strain evidence="8">K2</strain>
    </source>
</reference>
<comment type="caution">
    <text evidence="8">The sequence shown here is derived from an EMBL/GenBank/DDBJ whole genome shotgun (WGS) entry which is preliminary data.</text>
</comment>
<dbReference type="CDD" id="cd04515">
    <property type="entry name" value="Alpha_kinase"/>
    <property type="match status" value="1"/>
</dbReference>
<evidence type="ECO:0000256" key="6">
    <source>
        <dbReference type="SAM" id="MobiDB-lite"/>
    </source>
</evidence>
<sequence length="429" mass="48226">MPPKMNQVWKALQEKMSNKRTQQAIQPRKGAKGTAAPSDIIVQGLTAEPDNKQTFRPVQPREFAEFSSENLTPENLKIACAEHFGYPVGSCDVLVSNKGPSCTNINQILHPKDKVYHVRFVANLEQDEDERYQSLPMSAGSEQHRKPVKRAKIASEPVSPTKAAEVPPSYPASVSIEQLLNAGKFVKPVSTTKTVLNLESFDLLNKEWKTEKSLTLYVDDDKFASGAFRDAFKATAESGSQCKEKWVVKEYNGKSKKTIEDTLKTTVEIHTRKQVQMHTVARQLTKQFRTIVPEEFGQSFAYNKVFYSGFNGKPVTVEEFVSGQFTKYVNNDGKCIIPKADAHIEFKEIFDKAQCLVHYTSLITEEKLMLLDIQGSGYSLYDPEIATADLIDEGEIFFCCGNLSSTSIDTFKEDHLCNKYCDMVRKVLA</sequence>
<evidence type="ECO:0000259" key="7">
    <source>
        <dbReference type="PROSITE" id="PS51158"/>
    </source>
</evidence>
<keyword evidence="8" id="KW-0675">Receptor</keyword>
<dbReference type="Gene3D" id="3.30.200.20">
    <property type="entry name" value="Phosphorylase Kinase, domain 1"/>
    <property type="match status" value="1"/>
</dbReference>